<feature type="domain" description="Myb/SANT-like DNA-binding" evidence="2">
    <location>
        <begin position="6"/>
        <end position="96"/>
    </location>
</feature>
<evidence type="ECO:0000256" key="1">
    <source>
        <dbReference type="SAM" id="MobiDB-lite"/>
    </source>
</evidence>
<evidence type="ECO:0000313" key="4">
    <source>
        <dbReference type="Proteomes" id="UP001591681"/>
    </source>
</evidence>
<evidence type="ECO:0000313" key="3">
    <source>
        <dbReference type="EMBL" id="KAL2083739.1"/>
    </source>
</evidence>
<dbReference type="Proteomes" id="UP001591681">
    <property type="component" value="Unassembled WGS sequence"/>
</dbReference>
<organism evidence="3 4">
    <name type="scientific">Coilia grayii</name>
    <name type="common">Gray's grenadier anchovy</name>
    <dbReference type="NCBI Taxonomy" id="363190"/>
    <lineage>
        <taxon>Eukaryota</taxon>
        <taxon>Metazoa</taxon>
        <taxon>Chordata</taxon>
        <taxon>Craniata</taxon>
        <taxon>Vertebrata</taxon>
        <taxon>Euteleostomi</taxon>
        <taxon>Actinopterygii</taxon>
        <taxon>Neopterygii</taxon>
        <taxon>Teleostei</taxon>
        <taxon>Clupei</taxon>
        <taxon>Clupeiformes</taxon>
        <taxon>Clupeoidei</taxon>
        <taxon>Engraulidae</taxon>
        <taxon>Coilinae</taxon>
        <taxon>Coilia</taxon>
    </lineage>
</organism>
<dbReference type="InterPro" id="IPR044822">
    <property type="entry name" value="Myb_DNA-bind_4"/>
</dbReference>
<name>A0ABD1JAG7_9TELE</name>
<reference evidence="3 4" key="1">
    <citation type="submission" date="2024-09" db="EMBL/GenBank/DDBJ databases">
        <title>A chromosome-level genome assembly of Gray's grenadier anchovy, Coilia grayii.</title>
        <authorList>
            <person name="Fu Z."/>
        </authorList>
    </citation>
    <scope>NUCLEOTIDE SEQUENCE [LARGE SCALE GENOMIC DNA]</scope>
    <source>
        <strain evidence="3">G4</strain>
        <tissue evidence="3">Muscle</tissue>
    </source>
</reference>
<accession>A0ABD1JAG7</accession>
<dbReference type="PANTHER" id="PTHR47595">
    <property type="entry name" value="HEAT SHOCK 70 KDA PROTEIN 14"/>
    <property type="match status" value="1"/>
</dbReference>
<dbReference type="Pfam" id="PF13837">
    <property type="entry name" value="Myb_DNA-bind_4"/>
    <property type="match status" value="1"/>
</dbReference>
<proteinExistence type="predicted"/>
<dbReference type="EMBL" id="JBHFQA010000018">
    <property type="protein sequence ID" value="KAL2083739.1"/>
    <property type="molecule type" value="Genomic_DNA"/>
</dbReference>
<feature type="region of interest" description="Disordered" evidence="1">
    <location>
        <begin position="201"/>
        <end position="221"/>
    </location>
</feature>
<protein>
    <recommendedName>
        <fullName evidence="2">Myb/SANT-like DNA-binding domain-containing protein</fullName>
    </recommendedName>
</protein>
<evidence type="ECO:0000259" key="2">
    <source>
        <dbReference type="Pfam" id="PF13837"/>
    </source>
</evidence>
<keyword evidence="4" id="KW-1185">Reference proteome</keyword>
<dbReference type="Gene3D" id="1.10.10.60">
    <property type="entry name" value="Homeodomain-like"/>
    <property type="match status" value="1"/>
</dbReference>
<dbReference type="AlphaFoldDB" id="A0ABD1JAG7"/>
<dbReference type="PANTHER" id="PTHR47595:SF1">
    <property type="entry name" value="MYB_SANT-LIKE DNA-BINDING DOMAIN-CONTAINING PROTEIN"/>
    <property type="match status" value="1"/>
</dbReference>
<comment type="caution">
    <text evidence="3">The sequence shown here is derived from an EMBL/GenBank/DDBJ whole genome shotgun (WGS) entry which is preliminary data.</text>
</comment>
<sequence length="241" mass="27912">MSEEKRNNWSRAETLLFLTAIWEADVISALDGKRQRNADVFKKLSAVLSQRGMDKNWEALRNKWKTMKARYLADKRASMKSGTKGKINYAFWEEMDVILGSRPVVTATHEATNPKAYKIEPCYFYRHSNDGEMDNPDAPQMGGSLFRRPLKRKATPAQQLNQMMAEMIARNKRQEERDREMLQSIVTSVNRLVQCIEKQTTQASIPSTHPFAHSQPGPSYHHQSFLYMQQQPQQHSTYTEL</sequence>
<gene>
    <name evidence="3" type="ORF">ACEWY4_021512</name>
</gene>